<dbReference type="InterPro" id="IPR036010">
    <property type="entry name" value="2Fe-2S_ferredoxin-like_sf"/>
</dbReference>
<dbReference type="Gene3D" id="3.10.20.30">
    <property type="match status" value="1"/>
</dbReference>
<dbReference type="PROSITE" id="PS51085">
    <property type="entry name" value="2FE2S_FER_2"/>
    <property type="match status" value="1"/>
</dbReference>
<evidence type="ECO:0000259" key="7">
    <source>
        <dbReference type="PROSITE" id="PS51085"/>
    </source>
</evidence>
<evidence type="ECO:0000256" key="1">
    <source>
        <dbReference type="ARBA" id="ARBA00010914"/>
    </source>
</evidence>
<dbReference type="GO" id="GO:0046872">
    <property type="term" value="F:metal ion binding"/>
    <property type="evidence" value="ECO:0007669"/>
    <property type="project" value="UniProtKB-KW"/>
</dbReference>
<dbReference type="InterPro" id="IPR001055">
    <property type="entry name" value="Adrenodoxin-like"/>
</dbReference>
<reference evidence="8" key="1">
    <citation type="submission" date="2014-02" db="EMBL/GenBank/DDBJ databases">
        <title>The Genome Sequence of Trichophyton rubrum (morphotype fischeri) CBS 288.86.</title>
        <authorList>
            <consortium name="The Broad Institute Genomics Platform"/>
            <person name="Cuomo C.A."/>
            <person name="White T.C."/>
            <person name="Graser Y."/>
            <person name="Martinez-Rossi N."/>
            <person name="Heitman J."/>
            <person name="Young S.K."/>
            <person name="Zeng Q."/>
            <person name="Gargeya S."/>
            <person name="Abouelleil A."/>
            <person name="Alvarado L."/>
            <person name="Chapman S.B."/>
            <person name="Gainer-Dewar J."/>
            <person name="Goldberg J."/>
            <person name="Griggs A."/>
            <person name="Gujja S."/>
            <person name="Hansen M."/>
            <person name="Howarth C."/>
            <person name="Imamovic A."/>
            <person name="Larimer J."/>
            <person name="Martinez D."/>
            <person name="Murphy C."/>
            <person name="Pearson M.D."/>
            <person name="Persinoti G."/>
            <person name="Poon T."/>
            <person name="Priest M."/>
            <person name="Roberts A.D."/>
            <person name="Saif S."/>
            <person name="Shea T.D."/>
            <person name="Sykes S.N."/>
            <person name="Wortman J."/>
            <person name="Nusbaum C."/>
            <person name="Birren B."/>
        </authorList>
    </citation>
    <scope>NUCLEOTIDE SEQUENCE [LARGE SCALE GENOMIC DNA]</scope>
    <source>
        <strain evidence="8">CBS 288.86</strain>
    </source>
</reference>
<dbReference type="GO" id="GO:0009055">
    <property type="term" value="F:electron transfer activity"/>
    <property type="evidence" value="ECO:0007669"/>
    <property type="project" value="TreeGrafter"/>
</dbReference>
<dbReference type="PROSITE" id="PS00814">
    <property type="entry name" value="ADX"/>
    <property type="match status" value="1"/>
</dbReference>
<dbReference type="PANTHER" id="PTHR23426">
    <property type="entry name" value="FERREDOXIN/ADRENODOXIN"/>
    <property type="match status" value="1"/>
</dbReference>
<dbReference type="PANTHER" id="PTHR23426:SF65">
    <property type="entry name" value="FERREDOXIN-2, MITOCHONDRIAL"/>
    <property type="match status" value="1"/>
</dbReference>
<dbReference type="OrthoDB" id="268593at2759"/>
<accession>A0A022WD45</accession>
<protein>
    <recommendedName>
        <fullName evidence="7">2Fe-2S ferredoxin-type domain-containing protein</fullName>
    </recommendedName>
</protein>
<feature type="domain" description="2Fe-2S ferredoxin-type" evidence="7">
    <location>
        <begin position="95"/>
        <end position="198"/>
    </location>
</feature>
<dbReference type="HOGENOM" id="CLU_082632_0_1_1"/>
<dbReference type="GO" id="GO:0140647">
    <property type="term" value="P:P450-containing electron transport chain"/>
    <property type="evidence" value="ECO:0007669"/>
    <property type="project" value="InterPro"/>
</dbReference>
<dbReference type="InterPro" id="IPR001041">
    <property type="entry name" value="2Fe-2S_ferredoxin-type"/>
</dbReference>
<keyword evidence="5" id="KW-0411">Iron-sulfur</keyword>
<evidence type="ECO:0000256" key="4">
    <source>
        <dbReference type="ARBA" id="ARBA00023004"/>
    </source>
</evidence>
<evidence type="ECO:0000256" key="6">
    <source>
        <dbReference type="ARBA" id="ARBA00034078"/>
    </source>
</evidence>
<sequence>MAAARGLCRHGLQPLTQSTGQRLSTGQYAPLKSILRQSRLLSNVPGGSHQLFRSVLRTSRYQQLTHGSSILSRSFSSTSKLLHGHITKPKPGEEIKITFIDKDGERHDFEVAEGDNLLDIAQANDLEMEGACGGSCACSTCHVIVESPDMYDKMPEPDDDENDMLDLAFGLTETSRLGCQVKMTPELDGLVVTLPSMTRNLQASDFAEKK</sequence>
<gene>
    <name evidence="8" type="ORF">H103_01318</name>
</gene>
<dbReference type="InterPro" id="IPR012675">
    <property type="entry name" value="Beta-grasp_dom_sf"/>
</dbReference>
<comment type="similarity">
    <text evidence="1">Belongs to the adrenodoxin/putidaredoxin family.</text>
</comment>
<evidence type="ECO:0000256" key="3">
    <source>
        <dbReference type="ARBA" id="ARBA00022723"/>
    </source>
</evidence>
<dbReference type="Proteomes" id="UP000023758">
    <property type="component" value="Unassembled WGS sequence"/>
</dbReference>
<dbReference type="SUPFAM" id="SSF54292">
    <property type="entry name" value="2Fe-2S ferredoxin-like"/>
    <property type="match status" value="1"/>
</dbReference>
<evidence type="ECO:0000313" key="8">
    <source>
        <dbReference type="EMBL" id="EZF56234.1"/>
    </source>
</evidence>
<keyword evidence="3" id="KW-0479">Metal-binding</keyword>
<comment type="cofactor">
    <cofactor evidence="6">
        <name>[2Fe-2S] cluster</name>
        <dbReference type="ChEBI" id="CHEBI:190135"/>
    </cofactor>
</comment>
<dbReference type="AlphaFoldDB" id="A0A022WD45"/>
<dbReference type="CDD" id="cd00207">
    <property type="entry name" value="fer2"/>
    <property type="match status" value="1"/>
</dbReference>
<keyword evidence="2" id="KW-0001">2Fe-2S</keyword>
<dbReference type="GO" id="GO:0051537">
    <property type="term" value="F:2 iron, 2 sulfur cluster binding"/>
    <property type="evidence" value="ECO:0007669"/>
    <property type="project" value="UniProtKB-KW"/>
</dbReference>
<dbReference type="InterPro" id="IPR018298">
    <property type="entry name" value="Adrenodoxin_Fe-S_BS"/>
</dbReference>
<dbReference type="PRINTS" id="PR00355">
    <property type="entry name" value="ADRENODOXIN"/>
</dbReference>
<dbReference type="EMBL" id="KK207725">
    <property type="protein sequence ID" value="EZF56234.1"/>
    <property type="molecule type" value="Genomic_DNA"/>
</dbReference>
<evidence type="ECO:0000256" key="2">
    <source>
        <dbReference type="ARBA" id="ARBA00022714"/>
    </source>
</evidence>
<keyword evidence="4" id="KW-0408">Iron</keyword>
<dbReference type="GO" id="GO:0005739">
    <property type="term" value="C:mitochondrion"/>
    <property type="evidence" value="ECO:0007669"/>
    <property type="project" value="TreeGrafter"/>
</dbReference>
<dbReference type="Pfam" id="PF00111">
    <property type="entry name" value="Fer2"/>
    <property type="match status" value="1"/>
</dbReference>
<proteinExistence type="inferred from homology"/>
<organism evidence="8">
    <name type="scientific">Trichophyton rubrum CBS 288.86</name>
    <dbReference type="NCBI Taxonomy" id="1215330"/>
    <lineage>
        <taxon>Eukaryota</taxon>
        <taxon>Fungi</taxon>
        <taxon>Dikarya</taxon>
        <taxon>Ascomycota</taxon>
        <taxon>Pezizomycotina</taxon>
        <taxon>Eurotiomycetes</taxon>
        <taxon>Eurotiomycetidae</taxon>
        <taxon>Onygenales</taxon>
        <taxon>Arthrodermataceae</taxon>
        <taxon>Trichophyton</taxon>
    </lineage>
</organism>
<evidence type="ECO:0000256" key="5">
    <source>
        <dbReference type="ARBA" id="ARBA00023014"/>
    </source>
</evidence>
<name>A0A022WD45_TRIRU</name>